<dbReference type="PANTHER" id="PTHR37984:SF8">
    <property type="entry name" value="CCHC-TYPE DOMAIN-CONTAINING PROTEIN"/>
    <property type="match status" value="1"/>
</dbReference>
<feature type="domain" description="Reverse transcriptase RNase H-like" evidence="7">
    <location>
        <begin position="2"/>
        <end position="78"/>
    </location>
</feature>
<dbReference type="Gene3D" id="1.10.340.70">
    <property type="match status" value="1"/>
</dbReference>
<dbReference type="Pfam" id="PF17917">
    <property type="entry name" value="RT_RNaseH"/>
    <property type="match status" value="1"/>
</dbReference>
<keyword evidence="10" id="KW-1185">Reference proteome</keyword>
<dbReference type="InterPro" id="IPR041373">
    <property type="entry name" value="RT_RNaseH"/>
</dbReference>
<dbReference type="CDD" id="cd09274">
    <property type="entry name" value="RNase_HI_RT_Ty3"/>
    <property type="match status" value="1"/>
</dbReference>
<dbReference type="AlphaFoldDB" id="A0A6J8BB19"/>
<dbReference type="InterPro" id="IPR043502">
    <property type="entry name" value="DNA/RNA_pol_sf"/>
</dbReference>
<keyword evidence="5" id="KW-0378">Hydrolase</keyword>
<evidence type="ECO:0000259" key="8">
    <source>
        <dbReference type="Pfam" id="PF17921"/>
    </source>
</evidence>
<evidence type="ECO:0000313" key="9">
    <source>
        <dbReference type="EMBL" id="CAC5379297.1"/>
    </source>
</evidence>
<evidence type="ECO:0000259" key="7">
    <source>
        <dbReference type="Pfam" id="PF17917"/>
    </source>
</evidence>
<evidence type="ECO:0000256" key="6">
    <source>
        <dbReference type="ARBA" id="ARBA00022918"/>
    </source>
</evidence>
<sequence length="294" mass="34563">MQLIAYVSRALTKTEQNYAQIEKELLAVVFGMEKFHQYTYGRKVYVESDHKPLESLYKKPLYHAPKRLQRMFLRLQRYDIELKYKQDKYMYIADTLSRAYLRNTDGNESKTQDEILLAISKERQKLIAQSTQQDKTLQQLIKTIENGWNNSQHPSELDPFYNVRDELSVQNGIIFKGDHCRILNAMRNEILSQIHTHIGIEGCLIHARECVYWPRMNSESRDYICKCDVCQSLAMKQPKETLKSHDVLSRPWAKIGTDLFTLSGNDYLITVDYYSSFFEVDRLYDTSSKTVINN</sequence>
<dbReference type="Pfam" id="PF17921">
    <property type="entry name" value="Integrase_H2C2"/>
    <property type="match status" value="1"/>
</dbReference>
<keyword evidence="2" id="KW-0548">Nucleotidyltransferase</keyword>
<reference evidence="9 10" key="1">
    <citation type="submission" date="2020-06" db="EMBL/GenBank/DDBJ databases">
        <authorList>
            <person name="Li R."/>
            <person name="Bekaert M."/>
        </authorList>
    </citation>
    <scope>NUCLEOTIDE SEQUENCE [LARGE SCALE GENOMIC DNA]</scope>
    <source>
        <strain evidence="10">wild</strain>
    </source>
</reference>
<dbReference type="SUPFAM" id="SSF56672">
    <property type="entry name" value="DNA/RNA polymerases"/>
    <property type="match status" value="1"/>
</dbReference>
<dbReference type="OrthoDB" id="6131580at2759"/>
<dbReference type="GO" id="GO:0016787">
    <property type="term" value="F:hydrolase activity"/>
    <property type="evidence" value="ECO:0007669"/>
    <property type="project" value="UniProtKB-KW"/>
</dbReference>
<dbReference type="GO" id="GO:0003964">
    <property type="term" value="F:RNA-directed DNA polymerase activity"/>
    <property type="evidence" value="ECO:0007669"/>
    <property type="project" value="UniProtKB-KW"/>
</dbReference>
<organism evidence="9 10">
    <name type="scientific">Mytilus coruscus</name>
    <name type="common">Sea mussel</name>
    <dbReference type="NCBI Taxonomy" id="42192"/>
    <lineage>
        <taxon>Eukaryota</taxon>
        <taxon>Metazoa</taxon>
        <taxon>Spiralia</taxon>
        <taxon>Lophotrochozoa</taxon>
        <taxon>Mollusca</taxon>
        <taxon>Bivalvia</taxon>
        <taxon>Autobranchia</taxon>
        <taxon>Pteriomorphia</taxon>
        <taxon>Mytilida</taxon>
        <taxon>Mytiloidea</taxon>
        <taxon>Mytilidae</taxon>
        <taxon>Mytilinae</taxon>
        <taxon>Mytilus</taxon>
    </lineage>
</organism>
<dbReference type="InterPro" id="IPR050951">
    <property type="entry name" value="Retrovirus_Pol_polyprotein"/>
</dbReference>
<evidence type="ECO:0000256" key="4">
    <source>
        <dbReference type="ARBA" id="ARBA00022759"/>
    </source>
</evidence>
<evidence type="ECO:0000256" key="2">
    <source>
        <dbReference type="ARBA" id="ARBA00022695"/>
    </source>
</evidence>
<keyword evidence="4" id="KW-0255">Endonuclease</keyword>
<dbReference type="Proteomes" id="UP000507470">
    <property type="component" value="Unassembled WGS sequence"/>
</dbReference>
<accession>A0A6J8BB19</accession>
<evidence type="ECO:0000256" key="3">
    <source>
        <dbReference type="ARBA" id="ARBA00022722"/>
    </source>
</evidence>
<proteinExistence type="predicted"/>
<dbReference type="InterPro" id="IPR041588">
    <property type="entry name" value="Integrase_H2C2"/>
</dbReference>
<dbReference type="EMBL" id="CACVKT020002664">
    <property type="protein sequence ID" value="CAC5379297.1"/>
    <property type="molecule type" value="Genomic_DNA"/>
</dbReference>
<keyword evidence="1" id="KW-0808">Transferase</keyword>
<evidence type="ECO:0000313" key="10">
    <source>
        <dbReference type="Proteomes" id="UP000507470"/>
    </source>
</evidence>
<evidence type="ECO:0000256" key="1">
    <source>
        <dbReference type="ARBA" id="ARBA00022679"/>
    </source>
</evidence>
<keyword evidence="3" id="KW-0540">Nuclease</keyword>
<feature type="domain" description="Integrase zinc-binding" evidence="8">
    <location>
        <begin position="185"/>
        <end position="232"/>
    </location>
</feature>
<name>A0A6J8BB19_MYTCO</name>
<protein>
    <recommendedName>
        <fullName evidence="11">Reverse transcriptase RNase H-like domain-containing protein</fullName>
    </recommendedName>
</protein>
<dbReference type="PANTHER" id="PTHR37984">
    <property type="entry name" value="PROTEIN CBG26694"/>
    <property type="match status" value="1"/>
</dbReference>
<gene>
    <name evidence="9" type="ORF">MCOR_15380</name>
</gene>
<dbReference type="GO" id="GO:0004519">
    <property type="term" value="F:endonuclease activity"/>
    <property type="evidence" value="ECO:0007669"/>
    <property type="project" value="UniProtKB-KW"/>
</dbReference>
<evidence type="ECO:0000256" key="5">
    <source>
        <dbReference type="ARBA" id="ARBA00022801"/>
    </source>
</evidence>
<evidence type="ECO:0008006" key="11">
    <source>
        <dbReference type="Google" id="ProtNLM"/>
    </source>
</evidence>
<keyword evidence="6" id="KW-0695">RNA-directed DNA polymerase</keyword>
<dbReference type="FunFam" id="1.10.340.70:FF:000004">
    <property type="entry name" value="Retrovirus-related Pol polyprotein from transposon 297-like Protein"/>
    <property type="match status" value="1"/>
</dbReference>